<proteinExistence type="predicted"/>
<evidence type="ECO:0008006" key="4">
    <source>
        <dbReference type="Google" id="ProtNLM"/>
    </source>
</evidence>
<feature type="compositionally biased region" description="Gly residues" evidence="1">
    <location>
        <begin position="554"/>
        <end position="571"/>
    </location>
</feature>
<evidence type="ECO:0000256" key="1">
    <source>
        <dbReference type="SAM" id="MobiDB-lite"/>
    </source>
</evidence>
<organism evidence="2 3">
    <name type="scientific">Chlamydomonas schloesseri</name>
    <dbReference type="NCBI Taxonomy" id="2026947"/>
    <lineage>
        <taxon>Eukaryota</taxon>
        <taxon>Viridiplantae</taxon>
        <taxon>Chlorophyta</taxon>
        <taxon>core chlorophytes</taxon>
        <taxon>Chlorophyceae</taxon>
        <taxon>CS clade</taxon>
        <taxon>Chlamydomonadales</taxon>
        <taxon>Chlamydomonadaceae</taxon>
        <taxon>Chlamydomonas</taxon>
    </lineage>
</organism>
<feature type="region of interest" description="Disordered" evidence="1">
    <location>
        <begin position="817"/>
        <end position="841"/>
    </location>
</feature>
<dbReference type="PANTHER" id="PTHR15922:SF2">
    <property type="entry name" value="NBAS SUBUNIT OF NRZ TETHERING COMPLEX"/>
    <property type="match status" value="1"/>
</dbReference>
<dbReference type="OrthoDB" id="549639at2759"/>
<feature type="compositionally biased region" description="Low complexity" evidence="1">
    <location>
        <begin position="822"/>
        <end position="831"/>
    </location>
</feature>
<comment type="caution">
    <text evidence="2">The sequence shown here is derived from an EMBL/GenBank/DDBJ whole genome shotgun (WGS) entry which is preliminary data.</text>
</comment>
<evidence type="ECO:0000313" key="2">
    <source>
        <dbReference type="EMBL" id="KAG2437019.1"/>
    </source>
</evidence>
<protein>
    <recommendedName>
        <fullName evidence="4">Sec39 domain-containing protein</fullName>
    </recommendedName>
</protein>
<sequence length="2501" mass="256383">MLPPKSGPWHGREVSAVALPAPSLLLLLTSKPPQLFAVPLGAPPRVLAALKPTPLGGRAGHASIRAAAFHAATAMLVLAGEAGRSGGEPCPTVSVSAWQLEISGSGGVCKAQFKGSYAGPINAPEAGDAAKGAGSVRLTGLGRWCLAMSPLGEQVALCVPLPAGGGLLLLSLPQCSRMQLGAQAAPGLTACAASAVSACWWRSETVLALADGHGRVALAQLPGLGVDLLLSGSSLGGVDAKEGGQEEGAGPLQGVTFAPGSVVAAKVGGPGPRGLLVLEPVATPAAAGGGGRLGGAPVVSLRLLLLAERTAQEMMSLHLRHQRWGAALRLAAAEGLDADPVYAARWAASALDGGGEAVTTNLEHVRDRRWVVGQCLTRLAVDAAGQRLLLRYGLAESEAQSDGGGRTGDGGDGPWWWWRLARLRLLRHLDRLEVLLAAQGGVYDAAAYAAFRDLPLAAAAGSWAALGGVGPLTALAAAYPAALSPSAPGPLMLGVLSRLPETLSPRLYGALLPRVDSTDTAAARPPPRAMDWAEAPEQLAALAAALTAVNQEAGGPGLGGEEEAPGGGPLPQGGADLADLTDATWRALAPPHLRLSAAAVCEWYCERALQLDEATGQMQAALVLLELGWERGGRSPRLAQLLGASRALAGCMTTASTARQCTTAAAAPPGHGRHGHPRPPPPSVWLLGLRGFLGLPGGEQLRLLLGGSSEDSLRRDVKERVVPFLRGPGVSAADAAALAGALLCEELQRRPGWVATLCEAEADAMAATSASEAMLFGSALQMAKALHRALMDCHHTDEWPALQRAVAAAGRALAAERRRQEVTAAPGAGARHAGHEGGTHAEQPQLVEAEEELSRLAGAVAAAELLWGHGLPLTVRHVSICREGGHEAARCVRQVLGRVQRSSASQPDAQWAVLWRDLAKVRAAAFTCLAPEQVLSELCRCMLHCGRTDLANAYLRGGAPRVRIEWTVAARNFSSQVGGGEAHEDEDADADERPAVMVSLMDEAADSLLASVAAELLAAANDPWDSWAQQAAACLALVGDECAAAQGLRRLMAALELLPDFGIELLPAQVLQMPDRLEVVRLALAAEEQAQAERSGGAAAGLAPGLVAVLTGSGKAATARAGARGLDAAAVGGRTSRRRAAVQVAGRAAAAGGRAAAALAGGLLAVAGRVAPNVAGAVAVAGGAVADRMAGIVAAAAGEVVSTDAAETAAADAGRRSGSLGRLLELAELLGLTSTADEFKVRELAARSALRSGDVSTAQHLALGLMAAAQHTDIWSLCADLGSHKQLPGGDGVRQRLLSYAVLHCAPARMPLLLEELREVERRLDPLVHPHADQLEQPGTTDTDTQLLRQAVVVTPLAGLSASSGLPSLGDSLLALAMLQPLVAARGGTTGPEASARLQLLIGLAAAQDGPDGQHGAPYAQVQRALALQCFCHCLVAIAAGGGCTTPQQRQQLLQRPLGDVLIEVRRSSSSGAAVVTAAAAAALTAESALAAAADSRAVRRAVPGVDAGQFASGDVKYRREAIIRQASLAGAAEAEALVGSAPGGSSPSSASGPPSPTSGASASRPSAPDPGSVPPQTGPPSSLPEDLADAATSARGYELLAAAARLAAAYGVEGWELRLAFTTALLTSAPAVTPELRSAVSRAAAPLLTSERLITALLRQLAFTAYPALPPAGGTHLAAWVALFVEGLGAAAQLPLATGDPDAAALPALASAACPTLDKLRELLERAAGALKGLALTTLLAPLLGAVLQPLGLELRPPTAAAAAAAGSPAASAAAAALFAYVKPTNIAQAAKLVAALHKLLGPLARKAPLPQLQPALDALPPSLPYLCLCVKAVSGKVLQQRGSGDSGTVTAPPLPQRDMAAAWGHIAEHVMRLPPPELVAWLAFALLPASGPGPEYRCPLPTAVTGCPLQPVPMLRPLQTEVLGVCMPLLANADLGQAASMGYAPQLLQLRELSRRLRMLQTATNDMQTLSREQVGQIEIELCGGSGTHAVDLSDTGGVQTALAHLAASGCPFTFLVGLAEAAHEDAQDSRGASAMALAAAAVTEAVQLFTANSGGTGASGELALEQLRGVVRCLDLQLHDYHATQLAGGDVAEVVSALREELWTGMQQVAEQLDAGESSSRIAGFLGLQASLGSEFWADWGDKAASADGRTEQLRLRLLFTRTRALLAQLPPRHPVPPARVGLLPEDLDSLEAAEQLFVRLLGAPDGNMWSALPPDQALQSLQLLARLLMEVWKNGHIWSPVPCCEQDSMAETKPLSPLHGCWRALALAHLWSGHLVQLARLLDSAPDAELLLAEADVGDLLQNCPGPWSRWVVGMSSPYQVHQQKALAELQQHVSPGASLPAATELEALLLLALLVRNRGTRLSEPCLDVILKQLPATAPAQAHADDASAACSAIARSALVPVLASVLVESGQAGLAAALAARWLRLHPSLAGASGSGIVLEAFLRKAGADPGIPGFIPDDDWPSCVVWAVHSREALCRGALQQLAQAASTSKVAES</sequence>
<feature type="compositionally biased region" description="Low complexity" evidence="1">
    <location>
        <begin position="1539"/>
        <end position="1567"/>
    </location>
</feature>
<dbReference type="GO" id="GO:0070939">
    <property type="term" value="C:Dsl1/NZR complex"/>
    <property type="evidence" value="ECO:0007669"/>
    <property type="project" value="TreeGrafter"/>
</dbReference>
<feature type="region of interest" description="Disordered" evidence="1">
    <location>
        <begin position="552"/>
        <end position="576"/>
    </location>
</feature>
<accession>A0A835T1B2</accession>
<name>A0A835T1B2_9CHLO</name>
<feature type="compositionally biased region" description="Pro residues" evidence="1">
    <location>
        <begin position="1568"/>
        <end position="1583"/>
    </location>
</feature>
<dbReference type="Proteomes" id="UP000613740">
    <property type="component" value="Unassembled WGS sequence"/>
</dbReference>
<feature type="region of interest" description="Disordered" evidence="1">
    <location>
        <begin position="1539"/>
        <end position="1588"/>
    </location>
</feature>
<dbReference type="EMBL" id="JAEHOD010000048">
    <property type="protein sequence ID" value="KAG2437019.1"/>
    <property type="molecule type" value="Genomic_DNA"/>
</dbReference>
<gene>
    <name evidence="2" type="ORF">HYH02_011450</name>
</gene>
<dbReference type="GO" id="GO:0000149">
    <property type="term" value="F:SNARE binding"/>
    <property type="evidence" value="ECO:0007669"/>
    <property type="project" value="TreeGrafter"/>
</dbReference>
<dbReference type="PANTHER" id="PTHR15922">
    <property type="entry name" value="NEUROBLASTOMA-AMPLIFIED SEQUENCE"/>
    <property type="match status" value="1"/>
</dbReference>
<dbReference type="GO" id="GO:0006890">
    <property type="term" value="P:retrograde vesicle-mediated transport, Golgi to endoplasmic reticulum"/>
    <property type="evidence" value="ECO:0007669"/>
    <property type="project" value="TreeGrafter"/>
</dbReference>
<reference evidence="2" key="1">
    <citation type="journal article" date="2020" name="bioRxiv">
        <title>Comparative genomics of Chlamydomonas.</title>
        <authorList>
            <person name="Craig R.J."/>
            <person name="Hasan A.R."/>
            <person name="Ness R.W."/>
            <person name="Keightley P.D."/>
        </authorList>
    </citation>
    <scope>NUCLEOTIDE SEQUENCE</scope>
    <source>
        <strain evidence="2">CCAP 11/173</strain>
    </source>
</reference>
<evidence type="ECO:0000313" key="3">
    <source>
        <dbReference type="Proteomes" id="UP000613740"/>
    </source>
</evidence>
<keyword evidence="3" id="KW-1185">Reference proteome</keyword>